<keyword evidence="2" id="KW-0472">Membrane</keyword>
<keyword evidence="2" id="KW-1133">Transmembrane helix</keyword>
<dbReference type="InterPro" id="IPR038332">
    <property type="entry name" value="PPE_sf"/>
</dbReference>
<feature type="transmembrane region" description="Helical" evidence="2">
    <location>
        <begin position="208"/>
        <end position="230"/>
    </location>
</feature>
<dbReference type="InterPro" id="IPR000030">
    <property type="entry name" value="PPE_dom"/>
</dbReference>
<keyword evidence="2" id="KW-0812">Transmembrane</keyword>
<dbReference type="InterPro" id="IPR043641">
    <property type="entry name" value="PPE-PPW_C"/>
</dbReference>
<keyword evidence="8" id="KW-1185">Reference proteome</keyword>
<reference evidence="5 7" key="1">
    <citation type="submission" date="2017-02" db="EMBL/GenBank/DDBJ databases">
        <title>Mycobacterium kansasii genomes.</title>
        <authorList>
            <person name="Borowka P."/>
            <person name="Strapagiel D."/>
            <person name="Marciniak B."/>
            <person name="Lach J."/>
            <person name="Bakula Z."/>
            <person name="Van Ingen J."/>
            <person name="Safianowska A."/>
            <person name="Brzostek A."/>
            <person name="Dziadek J."/>
            <person name="Jagielski T."/>
        </authorList>
    </citation>
    <scope>NUCLEOTIDE SEQUENCE [LARGE SCALE GENOMIC DNA]</scope>
    <source>
        <strain evidence="5 7">12MK</strain>
    </source>
</reference>
<dbReference type="EMBL" id="MWQA01000001">
    <property type="protein sequence ID" value="ORC05542.1"/>
    <property type="molecule type" value="Genomic_DNA"/>
</dbReference>
<dbReference type="FunFam" id="1.20.1260.20:FF:000001">
    <property type="entry name" value="PPE family protein PPE41"/>
    <property type="match status" value="1"/>
</dbReference>
<dbReference type="Proteomes" id="UP000192335">
    <property type="component" value="Unassembled WGS sequence"/>
</dbReference>
<reference evidence="6 8" key="2">
    <citation type="submission" date="2018-09" db="EMBL/GenBank/DDBJ databases">
        <authorList>
            <person name="Tagini F."/>
        </authorList>
    </citation>
    <scope>NUCLEOTIDE SEQUENCE [LARGE SCALE GENOMIC DNA]</scope>
    <source>
        <strain evidence="6 8">MK4</strain>
    </source>
</reference>
<dbReference type="Pfam" id="PF18878">
    <property type="entry name" value="PPE-PPW"/>
    <property type="match status" value="1"/>
</dbReference>
<evidence type="ECO:0000313" key="6">
    <source>
        <dbReference type="EMBL" id="VAZ94687.1"/>
    </source>
</evidence>
<feature type="transmembrane region" description="Helical" evidence="2">
    <location>
        <begin position="236"/>
        <end position="256"/>
    </location>
</feature>
<evidence type="ECO:0000313" key="5">
    <source>
        <dbReference type="EMBL" id="ORC05542.1"/>
    </source>
</evidence>
<evidence type="ECO:0000313" key="8">
    <source>
        <dbReference type="Proteomes" id="UP000271464"/>
    </source>
</evidence>
<feature type="transmembrane region" description="Helical" evidence="2">
    <location>
        <begin position="306"/>
        <end position="331"/>
    </location>
</feature>
<feature type="domain" description="PPE" evidence="3">
    <location>
        <begin position="6"/>
        <end position="168"/>
    </location>
</feature>
<comment type="caution">
    <text evidence="5">The sequence shown here is derived from an EMBL/GenBank/DDBJ whole genome shotgun (WGS) entry which is preliminary data.</text>
</comment>
<dbReference type="PANTHER" id="PTHR46766:SF1">
    <property type="entry name" value="GLUTAMINE-RICH PROTEIN 2"/>
    <property type="match status" value="1"/>
</dbReference>
<dbReference type="EMBL" id="UPHM01000065">
    <property type="protein sequence ID" value="VAZ94687.1"/>
    <property type="molecule type" value="Genomic_DNA"/>
</dbReference>
<dbReference type="RefSeq" id="WP_122526455.1">
    <property type="nucleotide sequence ID" value="NZ_MWQA01000001.1"/>
</dbReference>
<name>A0A8E2IM69_9MYCO</name>
<dbReference type="AlphaFoldDB" id="A0A8E2IM69"/>
<dbReference type="Pfam" id="PF00823">
    <property type="entry name" value="PPE"/>
    <property type="match status" value="1"/>
</dbReference>
<dbReference type="SUPFAM" id="SSF140459">
    <property type="entry name" value="PE/PPE dimer-like"/>
    <property type="match status" value="1"/>
</dbReference>
<protein>
    <submittedName>
        <fullName evidence="6">PPE family protein PPE47/PPE48</fullName>
    </submittedName>
</protein>
<dbReference type="Gene3D" id="1.20.1260.20">
    <property type="entry name" value="PPE superfamily"/>
    <property type="match status" value="1"/>
</dbReference>
<organism evidence="5 7">
    <name type="scientific">Mycobacterium persicum</name>
    <dbReference type="NCBI Taxonomy" id="1487726"/>
    <lineage>
        <taxon>Bacteria</taxon>
        <taxon>Bacillati</taxon>
        <taxon>Actinomycetota</taxon>
        <taxon>Actinomycetes</taxon>
        <taxon>Mycobacteriales</taxon>
        <taxon>Mycobacteriaceae</taxon>
        <taxon>Mycobacterium</taxon>
    </lineage>
</organism>
<evidence type="ECO:0000313" key="7">
    <source>
        <dbReference type="Proteomes" id="UP000192335"/>
    </source>
</evidence>
<accession>A0A8E2IM69</accession>
<gene>
    <name evidence="5" type="ORF">B4U45_01495</name>
    <name evidence="6" type="ORF">LAUMK4_02886</name>
</gene>
<dbReference type="Proteomes" id="UP000271464">
    <property type="component" value="Unassembled WGS sequence"/>
</dbReference>
<proteinExistence type="inferred from homology"/>
<evidence type="ECO:0000256" key="1">
    <source>
        <dbReference type="ARBA" id="ARBA00010652"/>
    </source>
</evidence>
<feature type="domain" description="PPE-PPW subfamily C-terminal" evidence="4">
    <location>
        <begin position="394"/>
        <end position="438"/>
    </location>
</feature>
<evidence type="ECO:0000259" key="4">
    <source>
        <dbReference type="Pfam" id="PF18878"/>
    </source>
</evidence>
<feature type="transmembrane region" description="Helical" evidence="2">
    <location>
        <begin position="268"/>
        <end position="294"/>
    </location>
</feature>
<comment type="similarity">
    <text evidence="1">Belongs to the mycobacterial PPE family.</text>
</comment>
<sequence>MTAAVWMASPPEVHSALLCAGPGPASLVTAATGWSSLSAEYASAADELTLTLAALHAGAWQGPSAEICLAAYTPYLAWLIQASTDSAATATAHETAATAYLSALAAMPTLGELAANHATHTVLLATNFFGINTIPIALNEADYARMWIQAATTMSAYEALTTTTVTTAPHTPPAPPILKTNADEAANLATTTVQTLASTPWVEIILELLLLIPKMILEFIAGMVVATIFVPIFGALILFELFALAIGVAFIAYLFLTFHFGMAFSMVLYLSILEVSLAITFLAIGIILLFPIAWPLSAVFNVVGQIIGNVFGMAVGPLAGAAAGAAVGGLAPSLGATAAGITAPAAGVAAAPIAAVAVDSVAAPTSGCGVDSHARLVSAVAADGAVDQSSALPSDRGADAVGFAGTAHHGSPIRPGGLMTLGDELDGAVQVPMAPASWSAPALGGTGEAEVRAAETLLSNC</sequence>
<evidence type="ECO:0000256" key="2">
    <source>
        <dbReference type="SAM" id="Phobius"/>
    </source>
</evidence>
<dbReference type="GO" id="GO:0052572">
    <property type="term" value="P:response to host immune response"/>
    <property type="evidence" value="ECO:0007669"/>
    <property type="project" value="TreeGrafter"/>
</dbReference>
<dbReference type="PANTHER" id="PTHR46766">
    <property type="entry name" value="GLUTAMINE-RICH PROTEIN 2"/>
    <property type="match status" value="1"/>
</dbReference>
<evidence type="ECO:0000259" key="3">
    <source>
        <dbReference type="Pfam" id="PF00823"/>
    </source>
</evidence>
<dbReference type="GeneID" id="66595969"/>